<keyword evidence="2" id="KW-1185">Reference proteome</keyword>
<dbReference type="Proteomes" id="UP001172102">
    <property type="component" value="Unassembled WGS sequence"/>
</dbReference>
<sequence length="222" mass="23848">MPHPLPVTHQAHGTDMQVGTHLASSSACRSLVRLVRYSARLFFSRNSNVNDWLAGGTVPAARSSLSPTQPQHRTDGERAFGSLAVLAPSSAVIPSTASSTQRKSPLIYYSDSTSFCSVERHPATTNQGDNPARCRAAGTASSSPPSWPWHLMQHPIYALWSLTASTRSQVLISRPAACVPSRSLLCVGSAPSCWLPANPRTAAPPFHHANSRRPIPRPVQSL</sequence>
<name>A0AA40B0N0_9PEZI</name>
<comment type="caution">
    <text evidence="1">The sequence shown here is derived from an EMBL/GenBank/DDBJ whole genome shotgun (WGS) entry which is preliminary data.</text>
</comment>
<protein>
    <submittedName>
        <fullName evidence="1">Uncharacterized protein</fullName>
    </submittedName>
</protein>
<organism evidence="1 2">
    <name type="scientific">Lasiosphaeris hirsuta</name>
    <dbReference type="NCBI Taxonomy" id="260670"/>
    <lineage>
        <taxon>Eukaryota</taxon>
        <taxon>Fungi</taxon>
        <taxon>Dikarya</taxon>
        <taxon>Ascomycota</taxon>
        <taxon>Pezizomycotina</taxon>
        <taxon>Sordariomycetes</taxon>
        <taxon>Sordariomycetidae</taxon>
        <taxon>Sordariales</taxon>
        <taxon>Lasiosphaeriaceae</taxon>
        <taxon>Lasiosphaeris</taxon>
    </lineage>
</organism>
<proteinExistence type="predicted"/>
<evidence type="ECO:0000313" key="1">
    <source>
        <dbReference type="EMBL" id="KAK0725327.1"/>
    </source>
</evidence>
<evidence type="ECO:0000313" key="2">
    <source>
        <dbReference type="Proteomes" id="UP001172102"/>
    </source>
</evidence>
<accession>A0AA40B0N0</accession>
<dbReference type="EMBL" id="JAUKUA010000002">
    <property type="protein sequence ID" value="KAK0725327.1"/>
    <property type="molecule type" value="Genomic_DNA"/>
</dbReference>
<gene>
    <name evidence="1" type="ORF">B0H67DRAFT_127921</name>
</gene>
<dbReference type="AlphaFoldDB" id="A0AA40B0N0"/>
<reference evidence="1" key="1">
    <citation type="submission" date="2023-06" db="EMBL/GenBank/DDBJ databases">
        <title>Genome-scale phylogeny and comparative genomics of the fungal order Sordariales.</title>
        <authorList>
            <consortium name="Lawrence Berkeley National Laboratory"/>
            <person name="Hensen N."/>
            <person name="Bonometti L."/>
            <person name="Westerberg I."/>
            <person name="Brannstrom I.O."/>
            <person name="Guillou S."/>
            <person name="Cros-Aarteil S."/>
            <person name="Calhoun S."/>
            <person name="Haridas S."/>
            <person name="Kuo A."/>
            <person name="Mondo S."/>
            <person name="Pangilinan J."/>
            <person name="Riley R."/>
            <person name="Labutti K."/>
            <person name="Andreopoulos B."/>
            <person name="Lipzen A."/>
            <person name="Chen C."/>
            <person name="Yanf M."/>
            <person name="Daum C."/>
            <person name="Ng V."/>
            <person name="Clum A."/>
            <person name="Steindorff A."/>
            <person name="Ohm R."/>
            <person name="Martin F."/>
            <person name="Silar P."/>
            <person name="Natvig D."/>
            <person name="Lalanne C."/>
            <person name="Gautier V."/>
            <person name="Ament-Velasquez S.L."/>
            <person name="Kruys A."/>
            <person name="Hutchinson M.I."/>
            <person name="Powell A.J."/>
            <person name="Barry K."/>
            <person name="Miller A.N."/>
            <person name="Grigoriev I.V."/>
            <person name="Debuchy R."/>
            <person name="Gladieux P."/>
            <person name="Thoren M.H."/>
            <person name="Johannesson H."/>
        </authorList>
    </citation>
    <scope>NUCLEOTIDE SEQUENCE</scope>
    <source>
        <strain evidence="1">SMH4607-1</strain>
    </source>
</reference>